<sequence>MPPLYFVLDIPSDQSIAIAARDQNGSLCEYHQLLQCNSTTYVLQNVDSICCSLVFSNALFRETMAKV</sequence>
<dbReference type="Proteomes" id="UP001062846">
    <property type="component" value="Chromosome 2"/>
</dbReference>
<keyword evidence="2" id="KW-1185">Reference proteome</keyword>
<gene>
    <name evidence="1" type="ORF">RHMOL_Rhmol02G0221500</name>
</gene>
<proteinExistence type="predicted"/>
<protein>
    <submittedName>
        <fullName evidence="1">Uncharacterized protein</fullName>
    </submittedName>
</protein>
<evidence type="ECO:0000313" key="1">
    <source>
        <dbReference type="EMBL" id="KAI8568708.1"/>
    </source>
</evidence>
<dbReference type="EMBL" id="CM046389">
    <property type="protein sequence ID" value="KAI8568708.1"/>
    <property type="molecule type" value="Genomic_DNA"/>
</dbReference>
<organism evidence="1 2">
    <name type="scientific">Rhododendron molle</name>
    <name type="common">Chinese azalea</name>
    <name type="synonym">Azalea mollis</name>
    <dbReference type="NCBI Taxonomy" id="49168"/>
    <lineage>
        <taxon>Eukaryota</taxon>
        <taxon>Viridiplantae</taxon>
        <taxon>Streptophyta</taxon>
        <taxon>Embryophyta</taxon>
        <taxon>Tracheophyta</taxon>
        <taxon>Spermatophyta</taxon>
        <taxon>Magnoliopsida</taxon>
        <taxon>eudicotyledons</taxon>
        <taxon>Gunneridae</taxon>
        <taxon>Pentapetalae</taxon>
        <taxon>asterids</taxon>
        <taxon>Ericales</taxon>
        <taxon>Ericaceae</taxon>
        <taxon>Ericoideae</taxon>
        <taxon>Rhodoreae</taxon>
        <taxon>Rhododendron</taxon>
    </lineage>
</organism>
<comment type="caution">
    <text evidence="1">The sequence shown here is derived from an EMBL/GenBank/DDBJ whole genome shotgun (WGS) entry which is preliminary data.</text>
</comment>
<accession>A0ACC0PV99</accession>
<evidence type="ECO:0000313" key="2">
    <source>
        <dbReference type="Proteomes" id="UP001062846"/>
    </source>
</evidence>
<reference evidence="1" key="1">
    <citation type="submission" date="2022-02" db="EMBL/GenBank/DDBJ databases">
        <title>Plant Genome Project.</title>
        <authorList>
            <person name="Zhang R.-G."/>
        </authorList>
    </citation>
    <scope>NUCLEOTIDE SEQUENCE</scope>
    <source>
        <strain evidence="1">AT1</strain>
    </source>
</reference>
<name>A0ACC0PV99_RHOML</name>